<organism evidence="9 10">
    <name type="scientific">Oceaniferula marina</name>
    <dbReference type="NCBI Taxonomy" id="2748318"/>
    <lineage>
        <taxon>Bacteria</taxon>
        <taxon>Pseudomonadati</taxon>
        <taxon>Verrucomicrobiota</taxon>
        <taxon>Verrucomicrobiia</taxon>
        <taxon>Verrucomicrobiales</taxon>
        <taxon>Verrucomicrobiaceae</taxon>
        <taxon>Oceaniferula</taxon>
    </lineage>
</organism>
<keyword evidence="5 8" id="KW-1133">Transmembrane helix</keyword>
<feature type="transmembrane region" description="Helical" evidence="8">
    <location>
        <begin position="140"/>
        <end position="161"/>
    </location>
</feature>
<feature type="transmembrane region" description="Helical" evidence="8">
    <location>
        <begin position="407"/>
        <end position="430"/>
    </location>
</feature>
<feature type="transmembrane region" description="Helical" evidence="8">
    <location>
        <begin position="368"/>
        <end position="387"/>
    </location>
</feature>
<dbReference type="InterPro" id="IPR036259">
    <property type="entry name" value="MFS_trans_sf"/>
</dbReference>
<dbReference type="Proteomes" id="UP000557872">
    <property type="component" value="Unassembled WGS sequence"/>
</dbReference>
<dbReference type="Pfam" id="PF07690">
    <property type="entry name" value="MFS_1"/>
    <property type="match status" value="1"/>
</dbReference>
<feature type="transmembrane region" description="Helical" evidence="8">
    <location>
        <begin position="89"/>
        <end position="110"/>
    </location>
</feature>
<dbReference type="PANTHER" id="PTHR23517">
    <property type="entry name" value="RESISTANCE PROTEIN MDTM, PUTATIVE-RELATED-RELATED"/>
    <property type="match status" value="1"/>
</dbReference>
<feature type="transmembrane region" description="Helical" evidence="8">
    <location>
        <begin position="334"/>
        <end position="356"/>
    </location>
</feature>
<feature type="transmembrane region" description="Helical" evidence="8">
    <location>
        <begin position="181"/>
        <end position="198"/>
    </location>
</feature>
<gene>
    <name evidence="9" type="ORF">HW115_11360</name>
</gene>
<keyword evidence="6 8" id="KW-0472">Membrane</keyword>
<reference evidence="9 10" key="1">
    <citation type="submission" date="2020-07" db="EMBL/GenBank/DDBJ databases">
        <title>Roseicoccus Jingziensis gen. nov., sp. nov., isolated from coastal seawater.</title>
        <authorList>
            <person name="Feng X."/>
        </authorList>
    </citation>
    <scope>NUCLEOTIDE SEQUENCE [LARGE SCALE GENOMIC DNA]</scope>
    <source>
        <strain evidence="9 10">N1E253</strain>
    </source>
</reference>
<feature type="transmembrane region" description="Helical" evidence="8">
    <location>
        <begin position="22"/>
        <end position="47"/>
    </location>
</feature>
<evidence type="ECO:0000256" key="8">
    <source>
        <dbReference type="SAM" id="Phobius"/>
    </source>
</evidence>
<dbReference type="InterPro" id="IPR050171">
    <property type="entry name" value="MFS_Transporters"/>
</dbReference>
<keyword evidence="10" id="KW-1185">Reference proteome</keyword>
<dbReference type="AlphaFoldDB" id="A0A851GMZ9"/>
<evidence type="ECO:0000256" key="7">
    <source>
        <dbReference type="SAM" id="MobiDB-lite"/>
    </source>
</evidence>
<dbReference type="EMBL" id="JACBAZ010000004">
    <property type="protein sequence ID" value="NWK56210.1"/>
    <property type="molecule type" value="Genomic_DNA"/>
</dbReference>
<feature type="transmembrane region" description="Helical" evidence="8">
    <location>
        <begin position="59"/>
        <end position="77"/>
    </location>
</feature>
<keyword evidence="2" id="KW-0813">Transport</keyword>
<dbReference type="PANTHER" id="PTHR23517:SF3">
    <property type="entry name" value="INTEGRAL MEMBRANE TRANSPORT PROTEIN"/>
    <property type="match status" value="1"/>
</dbReference>
<evidence type="ECO:0000256" key="5">
    <source>
        <dbReference type="ARBA" id="ARBA00022989"/>
    </source>
</evidence>
<evidence type="ECO:0000256" key="1">
    <source>
        <dbReference type="ARBA" id="ARBA00004651"/>
    </source>
</evidence>
<feature type="compositionally biased region" description="Basic and acidic residues" evidence="7">
    <location>
        <begin position="492"/>
        <end position="504"/>
    </location>
</feature>
<dbReference type="GO" id="GO:0005886">
    <property type="term" value="C:plasma membrane"/>
    <property type="evidence" value="ECO:0007669"/>
    <property type="project" value="UniProtKB-SubCell"/>
</dbReference>
<accession>A0A851GMZ9</accession>
<feature type="transmembrane region" description="Helical" evidence="8">
    <location>
        <begin position="210"/>
        <end position="229"/>
    </location>
</feature>
<protein>
    <submittedName>
        <fullName evidence="9">MFS transporter</fullName>
    </submittedName>
</protein>
<feature type="transmembrane region" description="Helical" evidence="8">
    <location>
        <begin position="455"/>
        <end position="474"/>
    </location>
</feature>
<dbReference type="RefSeq" id="WP_178932972.1">
    <property type="nucleotide sequence ID" value="NZ_JACBAZ010000004.1"/>
</dbReference>
<evidence type="ECO:0000256" key="3">
    <source>
        <dbReference type="ARBA" id="ARBA00022475"/>
    </source>
</evidence>
<evidence type="ECO:0000256" key="2">
    <source>
        <dbReference type="ARBA" id="ARBA00022448"/>
    </source>
</evidence>
<sequence>MLNSVTNYFSEFKVLKSASKDFWLTNAIQFFDGLAYFSMITVLALYLTDNCGFNDVNSGVWVGIFTLYITAFVFAVGSICDTIGIKKSLYIGLGLLAVSRGILGFAPAYISSYGIKHTAESIFTRFGVTNPPEFFLASDLAWSVKAAIIIMALGTAFMGPVIMTSLRRFTSKDTRATGFNVYYLLMNIAAIIASAIVIDGFRRTFGPVQGNLAILDFGFVMSICAVVCASRIDEDNYAEESERVTNQDENRRPLAIFMEVWREKAFQKLLLFLTLTIGVRLVFTHQFLVMPKYYTRLLYSDFELGLANSINPTIIVIGLIILIPIINRYSTIKLIIVGMTISAASLILLAIPIDWVMSLPGINNLTQAYLFIIVTQILVFAIGELIFNPRFMEYIASVAPQDRVSSYMALSALPTFISKPINGFVSGILISRYCYDGVRPKIETGNISYTDSPEFMWMIYLLLAVLSPIAVIALRNFITSEPAAATEATEDETSKPDQKGADHE</sequence>
<keyword evidence="3" id="KW-1003">Cell membrane</keyword>
<dbReference type="GO" id="GO:0022857">
    <property type="term" value="F:transmembrane transporter activity"/>
    <property type="evidence" value="ECO:0007669"/>
    <property type="project" value="InterPro"/>
</dbReference>
<evidence type="ECO:0000256" key="6">
    <source>
        <dbReference type="ARBA" id="ARBA00023136"/>
    </source>
</evidence>
<feature type="transmembrane region" description="Helical" evidence="8">
    <location>
        <begin position="269"/>
        <end position="289"/>
    </location>
</feature>
<evidence type="ECO:0000313" key="10">
    <source>
        <dbReference type="Proteomes" id="UP000557872"/>
    </source>
</evidence>
<proteinExistence type="predicted"/>
<dbReference type="Gene3D" id="1.20.1250.20">
    <property type="entry name" value="MFS general substrate transporter like domains"/>
    <property type="match status" value="1"/>
</dbReference>
<comment type="caution">
    <text evidence="9">The sequence shown here is derived from an EMBL/GenBank/DDBJ whole genome shotgun (WGS) entry which is preliminary data.</text>
</comment>
<evidence type="ECO:0000313" key="9">
    <source>
        <dbReference type="EMBL" id="NWK56210.1"/>
    </source>
</evidence>
<dbReference type="SUPFAM" id="SSF103473">
    <property type="entry name" value="MFS general substrate transporter"/>
    <property type="match status" value="1"/>
</dbReference>
<feature type="region of interest" description="Disordered" evidence="7">
    <location>
        <begin position="484"/>
        <end position="504"/>
    </location>
</feature>
<name>A0A851GMZ9_9BACT</name>
<feature type="transmembrane region" description="Helical" evidence="8">
    <location>
        <begin position="309"/>
        <end position="327"/>
    </location>
</feature>
<evidence type="ECO:0000256" key="4">
    <source>
        <dbReference type="ARBA" id="ARBA00022692"/>
    </source>
</evidence>
<keyword evidence="4 8" id="KW-0812">Transmembrane</keyword>
<comment type="subcellular location">
    <subcellularLocation>
        <location evidence="1">Cell membrane</location>
        <topology evidence="1">Multi-pass membrane protein</topology>
    </subcellularLocation>
</comment>
<dbReference type="InterPro" id="IPR011701">
    <property type="entry name" value="MFS"/>
</dbReference>